<dbReference type="Proteomes" id="UP001157502">
    <property type="component" value="Chromosome 28"/>
</dbReference>
<sequence length="94" mass="9764">MTLADLPHTLSPHHRPVTDLADSRTPLTEASHGGGRVGGGCAAAATSCLPPRLLYGRSAGATRSTPTGSREMTGLRLTSWGGRPTVFPELEQGE</sequence>
<comment type="caution">
    <text evidence="1">The sequence shown here is derived from an EMBL/GenBank/DDBJ whole genome shotgun (WGS) entry which is preliminary data.</text>
</comment>
<dbReference type="EMBL" id="CM055755">
    <property type="protein sequence ID" value="KAJ7990066.1"/>
    <property type="molecule type" value="Genomic_DNA"/>
</dbReference>
<evidence type="ECO:0000313" key="1">
    <source>
        <dbReference type="EMBL" id="KAJ7990066.1"/>
    </source>
</evidence>
<reference evidence="1" key="1">
    <citation type="submission" date="2021-05" db="EMBL/GenBank/DDBJ databases">
        <authorList>
            <person name="Pan Q."/>
            <person name="Jouanno E."/>
            <person name="Zahm M."/>
            <person name="Klopp C."/>
            <person name="Cabau C."/>
            <person name="Louis A."/>
            <person name="Berthelot C."/>
            <person name="Parey E."/>
            <person name="Roest Crollius H."/>
            <person name="Montfort J."/>
            <person name="Robinson-Rechavi M."/>
            <person name="Bouchez O."/>
            <person name="Lampietro C."/>
            <person name="Lopez Roques C."/>
            <person name="Donnadieu C."/>
            <person name="Postlethwait J."/>
            <person name="Bobe J."/>
            <person name="Dillon D."/>
            <person name="Chandos A."/>
            <person name="von Hippel F."/>
            <person name="Guiguen Y."/>
        </authorList>
    </citation>
    <scope>NUCLEOTIDE SEQUENCE</scope>
    <source>
        <strain evidence="1">YG-Jan2019</strain>
    </source>
</reference>
<evidence type="ECO:0000313" key="2">
    <source>
        <dbReference type="Proteomes" id="UP001157502"/>
    </source>
</evidence>
<protein>
    <submittedName>
        <fullName evidence="1">Uncharacterized protein</fullName>
    </submittedName>
</protein>
<accession>A0ACC2FF95</accession>
<proteinExistence type="predicted"/>
<name>A0ACC2FF95_DALPE</name>
<gene>
    <name evidence="1" type="ORF">DPEC_G00296440</name>
</gene>
<keyword evidence="2" id="KW-1185">Reference proteome</keyword>
<organism evidence="1 2">
    <name type="scientific">Dallia pectoralis</name>
    <name type="common">Alaska blackfish</name>
    <dbReference type="NCBI Taxonomy" id="75939"/>
    <lineage>
        <taxon>Eukaryota</taxon>
        <taxon>Metazoa</taxon>
        <taxon>Chordata</taxon>
        <taxon>Craniata</taxon>
        <taxon>Vertebrata</taxon>
        <taxon>Euteleostomi</taxon>
        <taxon>Actinopterygii</taxon>
        <taxon>Neopterygii</taxon>
        <taxon>Teleostei</taxon>
        <taxon>Protacanthopterygii</taxon>
        <taxon>Esociformes</taxon>
        <taxon>Umbridae</taxon>
        <taxon>Dallia</taxon>
    </lineage>
</organism>